<feature type="domain" description="Histidine kinase/HSP90-like ATPase" evidence="3">
    <location>
        <begin position="63"/>
        <end position="183"/>
    </location>
</feature>
<dbReference type="PANTHER" id="PTHR35526">
    <property type="entry name" value="ANTI-SIGMA-F FACTOR RSBW-RELATED"/>
    <property type="match status" value="1"/>
</dbReference>
<evidence type="ECO:0000313" key="5">
    <source>
        <dbReference type="Proteomes" id="UP001223072"/>
    </source>
</evidence>
<dbReference type="InterPro" id="IPR036890">
    <property type="entry name" value="HATPase_C_sf"/>
</dbReference>
<keyword evidence="1" id="KW-0418">Kinase</keyword>
<dbReference type="InterPro" id="IPR050267">
    <property type="entry name" value="Anti-sigma-factor_SerPK"/>
</dbReference>
<accession>A0ABU0RHX6</accession>
<evidence type="ECO:0000313" key="4">
    <source>
        <dbReference type="EMBL" id="MDQ0931333.1"/>
    </source>
</evidence>
<name>A0ABU0RHX6_9ACTN</name>
<gene>
    <name evidence="4" type="ORF">QFZ49_001240</name>
</gene>
<keyword evidence="1" id="KW-0808">Transferase</keyword>
<dbReference type="Gene3D" id="3.30.565.10">
    <property type="entry name" value="Histidine kinase-like ATPase, C-terminal domain"/>
    <property type="match status" value="1"/>
</dbReference>
<comment type="caution">
    <text evidence="4">The sequence shown here is derived from an EMBL/GenBank/DDBJ whole genome shotgun (WGS) entry which is preliminary data.</text>
</comment>
<dbReference type="PANTHER" id="PTHR35526:SF3">
    <property type="entry name" value="ANTI-SIGMA-F FACTOR RSBW"/>
    <property type="match status" value="1"/>
</dbReference>
<dbReference type="EMBL" id="JAUSZS010000002">
    <property type="protein sequence ID" value="MDQ0931333.1"/>
    <property type="molecule type" value="Genomic_DNA"/>
</dbReference>
<dbReference type="CDD" id="cd16936">
    <property type="entry name" value="HATPase_RsbW-like"/>
    <property type="match status" value="1"/>
</dbReference>
<dbReference type="SUPFAM" id="SSF55874">
    <property type="entry name" value="ATPase domain of HSP90 chaperone/DNA topoisomerase II/histidine kinase"/>
    <property type="match status" value="1"/>
</dbReference>
<evidence type="ECO:0000256" key="1">
    <source>
        <dbReference type="ARBA" id="ARBA00022527"/>
    </source>
</evidence>
<feature type="region of interest" description="Disordered" evidence="2">
    <location>
        <begin position="135"/>
        <end position="154"/>
    </location>
</feature>
<dbReference type="Pfam" id="PF13581">
    <property type="entry name" value="HATPase_c_2"/>
    <property type="match status" value="1"/>
</dbReference>
<sequence length="204" mass="22146">MPRGAYTYRTRAYNHLASVRHHWSRYATTGTVGGMTNQIGAPSAHVFPHTELTSPTHHFTMRFSSTPRGARLARRLAGQRLDTWGVPYGSAAYDDVTLVVAELCANAVRHGRVPGRDFRLWLGADAMTVRVEVTDTRAEGTPEPASPGDDGEGGRGLLIVAGLAATWGWRERSDGPPGKTVWAEYSLRAGDRPAAGGDRIRLNP</sequence>
<evidence type="ECO:0000256" key="2">
    <source>
        <dbReference type="SAM" id="MobiDB-lite"/>
    </source>
</evidence>
<proteinExistence type="predicted"/>
<keyword evidence="1" id="KW-0723">Serine/threonine-protein kinase</keyword>
<reference evidence="4 5" key="1">
    <citation type="submission" date="2023-07" db="EMBL/GenBank/DDBJ databases">
        <title>Comparative genomics of wheat-associated soil bacteria to identify genetic determinants of phenazine resistance.</title>
        <authorList>
            <person name="Mouncey N."/>
        </authorList>
    </citation>
    <scope>NUCLEOTIDE SEQUENCE [LARGE SCALE GENOMIC DNA]</scope>
    <source>
        <strain evidence="4 5">W2I16</strain>
    </source>
</reference>
<organism evidence="4 5">
    <name type="scientific">Streptomyces turgidiscabies</name>
    <dbReference type="NCBI Taxonomy" id="85558"/>
    <lineage>
        <taxon>Bacteria</taxon>
        <taxon>Bacillati</taxon>
        <taxon>Actinomycetota</taxon>
        <taxon>Actinomycetes</taxon>
        <taxon>Kitasatosporales</taxon>
        <taxon>Streptomycetaceae</taxon>
        <taxon>Streptomyces</taxon>
    </lineage>
</organism>
<dbReference type="Proteomes" id="UP001223072">
    <property type="component" value="Unassembled WGS sequence"/>
</dbReference>
<keyword evidence="5" id="KW-1185">Reference proteome</keyword>
<evidence type="ECO:0000259" key="3">
    <source>
        <dbReference type="Pfam" id="PF13581"/>
    </source>
</evidence>
<protein>
    <submittedName>
        <fullName evidence="4">Anti-sigma regulatory factor (Ser/Thr protein kinase)</fullName>
    </submittedName>
</protein>
<dbReference type="InterPro" id="IPR003594">
    <property type="entry name" value="HATPase_dom"/>
</dbReference>